<proteinExistence type="predicted"/>
<name>A0A1M5MG41_STRHI</name>
<protein>
    <submittedName>
        <fullName evidence="1">Uncharacterized protein</fullName>
    </submittedName>
</protein>
<evidence type="ECO:0000313" key="2">
    <source>
        <dbReference type="Proteomes" id="UP000184501"/>
    </source>
</evidence>
<organism evidence="1 2">
    <name type="scientific">Streptoalloteichus hindustanus</name>
    <dbReference type="NCBI Taxonomy" id="2017"/>
    <lineage>
        <taxon>Bacteria</taxon>
        <taxon>Bacillati</taxon>
        <taxon>Actinomycetota</taxon>
        <taxon>Actinomycetes</taxon>
        <taxon>Pseudonocardiales</taxon>
        <taxon>Pseudonocardiaceae</taxon>
        <taxon>Streptoalloteichus</taxon>
    </lineage>
</organism>
<dbReference type="Proteomes" id="UP000184501">
    <property type="component" value="Unassembled WGS sequence"/>
</dbReference>
<dbReference type="RefSeq" id="WP_073489175.1">
    <property type="nucleotide sequence ID" value="NZ_FQVN01000013.1"/>
</dbReference>
<accession>A0A1M5MG41</accession>
<dbReference type="STRING" id="2017.SAMN05444320_113105"/>
<dbReference type="AlphaFoldDB" id="A0A1M5MG41"/>
<reference evidence="1 2" key="1">
    <citation type="submission" date="2016-11" db="EMBL/GenBank/DDBJ databases">
        <authorList>
            <person name="Jaros S."/>
            <person name="Januszkiewicz K."/>
            <person name="Wedrychowicz H."/>
        </authorList>
    </citation>
    <scope>NUCLEOTIDE SEQUENCE [LARGE SCALE GENOMIC DNA]</scope>
    <source>
        <strain evidence="1 2">DSM 44523</strain>
    </source>
</reference>
<gene>
    <name evidence="1" type="ORF">SAMN05444320_113105</name>
</gene>
<dbReference type="EMBL" id="FQVN01000013">
    <property type="protein sequence ID" value="SHG76137.1"/>
    <property type="molecule type" value="Genomic_DNA"/>
</dbReference>
<keyword evidence="2" id="KW-1185">Reference proteome</keyword>
<sequence>MSGEQDNDSFRHPDDTQVDVVAARFGFTVGQGDWESLVRGLRGTAPFTTLLDYALGLAVWTARQDADAVGVTDRDYVVERPAVVLVALALYRVARQQRIYDMLRVPMRQAVAVLTDDQRARQAVAQRPGQNREPSGRLREDDRAALFTAMTSGGDQPWQRWRRAALHILETNADDSGVTSFSGPVLHHRLSHVRWARVRHCWYEHPELPPIVPIEEGNPGLR</sequence>
<evidence type="ECO:0000313" key="1">
    <source>
        <dbReference type="EMBL" id="SHG76137.1"/>
    </source>
</evidence>